<feature type="transmembrane region" description="Helical" evidence="1">
    <location>
        <begin position="73"/>
        <end position="94"/>
    </location>
</feature>
<accession>A0ABU9BCC0</accession>
<dbReference type="InterPro" id="IPR018750">
    <property type="entry name" value="DUF2306_membrane"/>
</dbReference>
<keyword evidence="1" id="KW-0472">Membrane</keyword>
<keyword evidence="1" id="KW-0812">Transmembrane</keyword>
<organism evidence="2 3">
    <name type="scientific">Pseudaquabacterium rugosum</name>
    <dbReference type="NCBI Taxonomy" id="2984194"/>
    <lineage>
        <taxon>Bacteria</taxon>
        <taxon>Pseudomonadati</taxon>
        <taxon>Pseudomonadota</taxon>
        <taxon>Betaproteobacteria</taxon>
        <taxon>Burkholderiales</taxon>
        <taxon>Sphaerotilaceae</taxon>
        <taxon>Pseudaquabacterium</taxon>
    </lineage>
</organism>
<evidence type="ECO:0000313" key="2">
    <source>
        <dbReference type="EMBL" id="MEK8027564.1"/>
    </source>
</evidence>
<evidence type="ECO:0000313" key="3">
    <source>
        <dbReference type="Proteomes" id="UP001368500"/>
    </source>
</evidence>
<proteinExistence type="predicted"/>
<dbReference type="EMBL" id="JBBUTF010000015">
    <property type="protein sequence ID" value="MEK8027564.1"/>
    <property type="molecule type" value="Genomic_DNA"/>
</dbReference>
<reference evidence="2 3" key="1">
    <citation type="submission" date="2024-04" db="EMBL/GenBank/DDBJ databases">
        <title>Novel species of the genus Ideonella isolated from streams.</title>
        <authorList>
            <person name="Lu H."/>
        </authorList>
    </citation>
    <scope>NUCLEOTIDE SEQUENCE [LARGE SCALE GENOMIC DNA]</scope>
    <source>
        <strain evidence="2 3">BYS139W</strain>
    </source>
</reference>
<feature type="transmembrane region" description="Helical" evidence="1">
    <location>
        <begin position="106"/>
        <end position="126"/>
    </location>
</feature>
<name>A0ABU9BCC0_9BURK</name>
<protein>
    <submittedName>
        <fullName evidence="2">DUF2306 domain-containing protein</fullName>
    </submittedName>
</protein>
<feature type="transmembrane region" description="Helical" evidence="1">
    <location>
        <begin position="43"/>
        <end position="61"/>
    </location>
</feature>
<dbReference type="RefSeq" id="WP_341375348.1">
    <property type="nucleotide sequence ID" value="NZ_JBBUTF010000015.1"/>
</dbReference>
<comment type="caution">
    <text evidence="2">The sequence shown here is derived from an EMBL/GenBank/DDBJ whole genome shotgun (WGS) entry which is preliminary data.</text>
</comment>
<sequence>MHAASPFALTLAVQIHLTCAVLALLLGPLALLARKGSPAHRGWGRIWVVAMVGASLSALAIRDPRWAATGGLTPIHLLCVVALVGVAAGVRLALRGRIVAHRRTMLRTWVGACVVAGVFAFAPGRYLGDLLWHHGLGLT</sequence>
<dbReference type="Proteomes" id="UP001368500">
    <property type="component" value="Unassembled WGS sequence"/>
</dbReference>
<dbReference type="Pfam" id="PF10067">
    <property type="entry name" value="DUF2306"/>
    <property type="match status" value="1"/>
</dbReference>
<keyword evidence="1" id="KW-1133">Transmembrane helix</keyword>
<gene>
    <name evidence="2" type="ORF">AACH11_16495</name>
</gene>
<feature type="transmembrane region" description="Helical" evidence="1">
    <location>
        <begin position="6"/>
        <end position="31"/>
    </location>
</feature>
<keyword evidence="3" id="KW-1185">Reference proteome</keyword>
<evidence type="ECO:0000256" key="1">
    <source>
        <dbReference type="SAM" id="Phobius"/>
    </source>
</evidence>